<name>A0A3B3XHX6_9TELE</name>
<proteinExistence type="predicted"/>
<organism evidence="1 2">
    <name type="scientific">Poecilia mexicana</name>
    <dbReference type="NCBI Taxonomy" id="48701"/>
    <lineage>
        <taxon>Eukaryota</taxon>
        <taxon>Metazoa</taxon>
        <taxon>Chordata</taxon>
        <taxon>Craniata</taxon>
        <taxon>Vertebrata</taxon>
        <taxon>Euteleostomi</taxon>
        <taxon>Actinopterygii</taxon>
        <taxon>Neopterygii</taxon>
        <taxon>Teleostei</taxon>
        <taxon>Neoteleostei</taxon>
        <taxon>Acanthomorphata</taxon>
        <taxon>Ovalentaria</taxon>
        <taxon>Atherinomorphae</taxon>
        <taxon>Cyprinodontiformes</taxon>
        <taxon>Poeciliidae</taxon>
        <taxon>Poeciliinae</taxon>
        <taxon>Poecilia</taxon>
    </lineage>
</organism>
<sequence length="66" mass="7050">FINTVTTTAVPDLRGAPPSVPTSTIVSVCVCSLSNSLSKTNSLYFPPPLLEITLSLKCSFFPILYS</sequence>
<dbReference type="Ensembl" id="ENSPMET00000022604.1">
    <property type="protein sequence ID" value="ENSPMEP00000014578.1"/>
    <property type="gene ID" value="ENSPMEG00000016961.1"/>
</dbReference>
<reference evidence="1" key="2">
    <citation type="submission" date="2025-09" db="UniProtKB">
        <authorList>
            <consortium name="Ensembl"/>
        </authorList>
    </citation>
    <scope>IDENTIFICATION</scope>
</reference>
<dbReference type="Proteomes" id="UP000261480">
    <property type="component" value="Unplaced"/>
</dbReference>
<evidence type="ECO:0000313" key="2">
    <source>
        <dbReference type="Proteomes" id="UP000261480"/>
    </source>
</evidence>
<evidence type="ECO:0000313" key="1">
    <source>
        <dbReference type="Ensembl" id="ENSPMEP00000014578.1"/>
    </source>
</evidence>
<reference evidence="1" key="1">
    <citation type="submission" date="2025-08" db="UniProtKB">
        <authorList>
            <consortium name="Ensembl"/>
        </authorList>
    </citation>
    <scope>IDENTIFICATION</scope>
</reference>
<accession>A0A3B3XHX6</accession>
<dbReference type="AlphaFoldDB" id="A0A3B3XHX6"/>
<keyword evidence="2" id="KW-1185">Reference proteome</keyword>
<protein>
    <submittedName>
        <fullName evidence="1">Uncharacterized protein</fullName>
    </submittedName>
</protein>